<gene>
    <name evidence="2" type="ORF">L3049_00930</name>
</gene>
<feature type="transmembrane region" description="Helical" evidence="1">
    <location>
        <begin position="12"/>
        <end position="35"/>
    </location>
</feature>
<evidence type="ECO:0000313" key="3">
    <source>
        <dbReference type="Proteomes" id="UP001528920"/>
    </source>
</evidence>
<protein>
    <submittedName>
        <fullName evidence="2">Uncharacterized protein</fullName>
    </submittedName>
</protein>
<evidence type="ECO:0000313" key="2">
    <source>
        <dbReference type="EMBL" id="MDE5416552.1"/>
    </source>
</evidence>
<proteinExistence type="predicted"/>
<dbReference type="Proteomes" id="UP001528920">
    <property type="component" value="Unassembled WGS sequence"/>
</dbReference>
<organism evidence="2 3">
    <name type="scientific">Paralabilibaculum antarcticum</name>
    <dbReference type="NCBI Taxonomy" id="2912572"/>
    <lineage>
        <taxon>Bacteria</taxon>
        <taxon>Pseudomonadati</taxon>
        <taxon>Bacteroidota</taxon>
        <taxon>Bacteroidia</taxon>
        <taxon>Marinilabiliales</taxon>
        <taxon>Marinifilaceae</taxon>
        <taxon>Paralabilibaculum</taxon>
    </lineage>
</organism>
<keyword evidence="1" id="KW-1133">Transmembrane helix</keyword>
<keyword evidence="1" id="KW-0472">Membrane</keyword>
<comment type="caution">
    <text evidence="2">The sequence shown here is derived from an EMBL/GenBank/DDBJ whole genome shotgun (WGS) entry which is preliminary data.</text>
</comment>
<feature type="transmembrane region" description="Helical" evidence="1">
    <location>
        <begin position="62"/>
        <end position="81"/>
    </location>
</feature>
<evidence type="ECO:0000256" key="1">
    <source>
        <dbReference type="SAM" id="Phobius"/>
    </source>
</evidence>
<keyword evidence="3" id="KW-1185">Reference proteome</keyword>
<reference evidence="2 3" key="1">
    <citation type="submission" date="2022-01" db="EMBL/GenBank/DDBJ databases">
        <title>Labilibaculum sp. nov, a marine bacterium isolated from Antarctica.</title>
        <authorList>
            <person name="Dai W."/>
        </authorList>
    </citation>
    <scope>NUCLEOTIDE SEQUENCE [LARGE SCALE GENOMIC DNA]</scope>
    <source>
        <strain evidence="2 3">DW002</strain>
    </source>
</reference>
<keyword evidence="1" id="KW-0812">Transmembrane</keyword>
<name>A0ABT5VMP6_9BACT</name>
<dbReference type="RefSeq" id="WP_275107894.1">
    <property type="nucleotide sequence ID" value="NZ_JAKJSC010000001.1"/>
</dbReference>
<dbReference type="EMBL" id="JAKJSC010000001">
    <property type="protein sequence ID" value="MDE5416552.1"/>
    <property type="molecule type" value="Genomic_DNA"/>
</dbReference>
<accession>A0ABT5VMP6</accession>
<sequence length="100" mass="11849">MDKMKRVFSIKNILTAIGLVIFDIAVYMFLGLMLMNYDDFYDESKGEYWSLESMTFWQKANYIGLNIWHVINLIIIGYVIYRVIKTLIKRPTTKVKINGR</sequence>